<keyword evidence="12" id="KW-1185">Reference proteome</keyword>
<dbReference type="GO" id="GO:0003725">
    <property type="term" value="F:double-stranded RNA binding"/>
    <property type="evidence" value="ECO:0007669"/>
    <property type="project" value="InterPro"/>
</dbReference>
<dbReference type="GO" id="GO:0051604">
    <property type="term" value="P:protein maturation"/>
    <property type="evidence" value="ECO:0007669"/>
    <property type="project" value="TreeGrafter"/>
</dbReference>
<evidence type="ECO:0000256" key="4">
    <source>
        <dbReference type="ARBA" id="ARBA00022723"/>
    </source>
</evidence>
<dbReference type="Pfam" id="PF01300">
    <property type="entry name" value="Sua5_yciO_yrdC"/>
    <property type="match status" value="1"/>
</dbReference>
<dbReference type="Pfam" id="PF17788">
    <property type="entry name" value="HypF_C"/>
    <property type="match status" value="1"/>
</dbReference>
<dbReference type="InterPro" id="IPR001792">
    <property type="entry name" value="Acylphosphatase-like_dom"/>
</dbReference>
<evidence type="ECO:0000313" key="12">
    <source>
        <dbReference type="Proteomes" id="UP000317010"/>
    </source>
</evidence>
<dbReference type="InterPro" id="IPR051060">
    <property type="entry name" value="Carbamoyltrans_HypF-like"/>
</dbReference>
<comment type="caution">
    <text evidence="11">The sequence shown here is derived from an EMBL/GenBank/DDBJ whole genome shotgun (WGS) entry which is preliminary data.</text>
</comment>
<comment type="catalytic activity">
    <reaction evidence="7">
        <text>C-terminal L-cysteinyl-[HypE protein] + carbamoyl phosphate + ATP + H2O = C-terminal S-carboxamide-L-cysteinyl-[HypE protein] + AMP + phosphate + diphosphate + H(+)</text>
        <dbReference type="Rhea" id="RHEA:55636"/>
        <dbReference type="Rhea" id="RHEA-COMP:14247"/>
        <dbReference type="Rhea" id="RHEA-COMP:14392"/>
        <dbReference type="ChEBI" id="CHEBI:15377"/>
        <dbReference type="ChEBI" id="CHEBI:15378"/>
        <dbReference type="ChEBI" id="CHEBI:30616"/>
        <dbReference type="ChEBI" id="CHEBI:33019"/>
        <dbReference type="ChEBI" id="CHEBI:43474"/>
        <dbReference type="ChEBI" id="CHEBI:58228"/>
        <dbReference type="ChEBI" id="CHEBI:76913"/>
        <dbReference type="ChEBI" id="CHEBI:139126"/>
        <dbReference type="ChEBI" id="CHEBI:456215"/>
    </reaction>
</comment>
<sequence>MQTFYIHIDGNIESAEFLPLVYCVAKEMRVTGYVRNVDRGAEIFFNTSSLLGASEFLQKIKQGAPYVEITSSKFKKIQEHHFSDFNIYNEDDGREPVHALIPADIAICNNCKDELHNSNNRRYHYPFVACPDCGPRYAILKKLPFDRRTTSLNNFSMCEACFNEYNQVNNRRFFSEINSCADCGIKLSILCSDLSILSRNIEIVFSLIKHFLNQGKILAVKGIGGYVLICDASNPDAIALLRKRKHCPTKPFALLYPDIKALENNFEISEQEKYLLQSNASPALLLYPKQSSANNVALSYIAPKLNRTEVMLPDNALFELISHEFGKPLVIAGANISGSPVIYKDEDATLYLFDVVDFIVSHNLDIVVPQDKSIMQFSKYENQSIILKRSLGMAPSFAHYKSKSNYCILATGASLESSFTLAYMDDTFISQYLGNGESYEAQLMYKHTLEHLLALYEVKPDVIIADKNAEYFAHQYATELAEKYGTEVKFVQHHEAHFAAVLAENRLLHSNKPVLGVIWDSGGLGYDDNIWGGEFFKYENNEMMRCFHIDYFPAVKSDKPIPEPRLAALCTAGYVWPQKDLWQNKFTSSELSKYISLALNAATFSSSLNSIFDAVASLLNLCDIQTYSGEVAGYLQVLAEEYVEENGFVMDESYFKADAQFYPIPTALLMQSVITDIQADLDRSYIAAKFYYSIVSLIGKVAQRTHINDICFSGDVFQNALLVDWIQEEYQDKYQLYFHINLSPNNENISFGQMVYYENKITSVFFDTDKRLRDESERAFGNQKVQR</sequence>
<dbReference type="InterPro" id="IPR041440">
    <property type="entry name" value="HypF_C"/>
</dbReference>
<dbReference type="Pfam" id="PF00708">
    <property type="entry name" value="Acylphosphatase"/>
    <property type="match status" value="1"/>
</dbReference>
<dbReference type="SUPFAM" id="SSF55821">
    <property type="entry name" value="YrdC/RibB"/>
    <property type="match status" value="1"/>
</dbReference>
<evidence type="ECO:0000259" key="9">
    <source>
        <dbReference type="PROSITE" id="PS51160"/>
    </source>
</evidence>
<keyword evidence="4" id="KW-0479">Metal-binding</keyword>
<dbReference type="InterPro" id="IPR004421">
    <property type="entry name" value="Carbamoyltransferase_HypF"/>
</dbReference>
<evidence type="ECO:0000259" key="10">
    <source>
        <dbReference type="PROSITE" id="PS51163"/>
    </source>
</evidence>
<dbReference type="PANTHER" id="PTHR42959">
    <property type="entry name" value="CARBAMOYLTRANSFERASE"/>
    <property type="match status" value="1"/>
</dbReference>
<evidence type="ECO:0000256" key="6">
    <source>
        <dbReference type="ARBA" id="ARBA00022833"/>
    </source>
</evidence>
<dbReference type="PANTHER" id="PTHR42959:SF1">
    <property type="entry name" value="CARBAMOYLTRANSFERASE HYPF"/>
    <property type="match status" value="1"/>
</dbReference>
<dbReference type="InterPro" id="IPR006070">
    <property type="entry name" value="Sua5-like_dom"/>
</dbReference>
<evidence type="ECO:0000256" key="1">
    <source>
        <dbReference type="ARBA" id="ARBA00004711"/>
    </source>
</evidence>
<dbReference type="Gene3D" id="3.30.420.360">
    <property type="match status" value="1"/>
</dbReference>
<protein>
    <submittedName>
        <fullName evidence="11">Hydrogenase maturation protein HypF</fullName>
    </submittedName>
</protein>
<comment type="pathway">
    <text evidence="1">Protein modification; [NiFe] hydrogenase maturation.</text>
</comment>
<gene>
    <name evidence="11" type="ORF">JN11_04151</name>
</gene>
<dbReference type="Gene3D" id="3.90.870.50">
    <property type="match status" value="1"/>
</dbReference>
<keyword evidence="6" id="KW-0862">Zinc</keyword>
<dbReference type="InterPro" id="IPR055128">
    <property type="entry name" value="HypF_C_2"/>
</dbReference>
<evidence type="ECO:0000256" key="8">
    <source>
        <dbReference type="PROSITE-ProRule" id="PRU00520"/>
    </source>
</evidence>
<dbReference type="SUPFAM" id="SSF54975">
    <property type="entry name" value="Acylphosphatase/BLUF domain-like"/>
    <property type="match status" value="1"/>
</dbReference>
<keyword evidence="3" id="KW-0436">Ligase</keyword>
<dbReference type="Proteomes" id="UP000317010">
    <property type="component" value="Unassembled WGS sequence"/>
</dbReference>
<dbReference type="EMBL" id="VLLI01000014">
    <property type="protein sequence ID" value="TWI95876.1"/>
    <property type="molecule type" value="Genomic_DNA"/>
</dbReference>
<evidence type="ECO:0000256" key="5">
    <source>
        <dbReference type="ARBA" id="ARBA00022771"/>
    </source>
</evidence>
<dbReference type="GO" id="GO:0008270">
    <property type="term" value="F:zinc ion binding"/>
    <property type="evidence" value="ECO:0007669"/>
    <property type="project" value="UniProtKB-KW"/>
</dbReference>
<comment type="caution">
    <text evidence="8">Lacks conserved residue(s) required for the propagation of feature annotation.</text>
</comment>
<dbReference type="GO" id="GO:0016743">
    <property type="term" value="F:carboxyl- or carbamoyltransferase activity"/>
    <property type="evidence" value="ECO:0007669"/>
    <property type="project" value="InterPro"/>
</dbReference>
<dbReference type="UniPathway" id="UPA00335"/>
<evidence type="ECO:0000313" key="11">
    <source>
        <dbReference type="EMBL" id="TWI95876.1"/>
    </source>
</evidence>
<dbReference type="RefSeq" id="WP_170227811.1">
    <property type="nucleotide sequence ID" value="NZ_VLLI01000014.1"/>
</dbReference>
<dbReference type="InterPro" id="IPR011125">
    <property type="entry name" value="Znf_HypF"/>
</dbReference>
<feature type="domain" description="Acylphosphatase-like" evidence="9">
    <location>
        <begin position="3"/>
        <end position="89"/>
    </location>
</feature>
<organism evidence="11 12">
    <name type="scientific">Mucilaginibacter frigoritolerans</name>
    <dbReference type="NCBI Taxonomy" id="652788"/>
    <lineage>
        <taxon>Bacteria</taxon>
        <taxon>Pseudomonadati</taxon>
        <taxon>Bacteroidota</taxon>
        <taxon>Sphingobacteriia</taxon>
        <taxon>Sphingobacteriales</taxon>
        <taxon>Sphingobacteriaceae</taxon>
        <taxon>Mucilaginibacter</taxon>
    </lineage>
</organism>
<dbReference type="PROSITE" id="PS51163">
    <property type="entry name" value="YRDC"/>
    <property type="match status" value="1"/>
</dbReference>
<dbReference type="Gene3D" id="3.30.420.40">
    <property type="match status" value="1"/>
</dbReference>
<dbReference type="GO" id="GO:0016874">
    <property type="term" value="F:ligase activity"/>
    <property type="evidence" value="ECO:0007669"/>
    <property type="project" value="UniProtKB-KW"/>
</dbReference>
<comment type="similarity">
    <text evidence="2">Belongs to the carbamoyltransferase HypF family.</text>
</comment>
<dbReference type="InterPro" id="IPR017945">
    <property type="entry name" value="DHBP_synth_RibB-like_a/b_dom"/>
</dbReference>
<proteinExistence type="inferred from homology"/>
<dbReference type="AlphaFoldDB" id="A0A562TS31"/>
<dbReference type="PROSITE" id="PS51160">
    <property type="entry name" value="ACYLPHOSPHATASE_3"/>
    <property type="match status" value="1"/>
</dbReference>
<evidence type="ECO:0000256" key="7">
    <source>
        <dbReference type="ARBA" id="ARBA00048220"/>
    </source>
</evidence>
<evidence type="ECO:0000256" key="3">
    <source>
        <dbReference type="ARBA" id="ARBA00022598"/>
    </source>
</evidence>
<dbReference type="Pfam" id="PF22521">
    <property type="entry name" value="HypF_C_2"/>
    <property type="match status" value="1"/>
</dbReference>
<dbReference type="NCBIfam" id="TIGR00143">
    <property type="entry name" value="hypF"/>
    <property type="match status" value="1"/>
</dbReference>
<keyword evidence="5" id="KW-0863">Zinc-finger</keyword>
<feature type="domain" description="YrdC-like" evidence="10">
    <location>
        <begin position="198"/>
        <end position="392"/>
    </location>
</feature>
<name>A0A562TS31_9SPHI</name>
<accession>A0A562TS31</accession>
<dbReference type="Pfam" id="PF07503">
    <property type="entry name" value="zf-HYPF"/>
    <property type="match status" value="2"/>
</dbReference>
<dbReference type="InterPro" id="IPR036046">
    <property type="entry name" value="Acylphosphatase-like_dom_sf"/>
</dbReference>
<reference evidence="11 12" key="1">
    <citation type="submission" date="2019-07" db="EMBL/GenBank/DDBJ databases">
        <title>Genomic Encyclopedia of Archaeal and Bacterial Type Strains, Phase II (KMG-II): from individual species to whole genera.</title>
        <authorList>
            <person name="Goeker M."/>
        </authorList>
    </citation>
    <scope>NUCLEOTIDE SEQUENCE [LARGE SCALE GENOMIC DNA]</scope>
    <source>
        <strain evidence="11 12">ATCC BAA-1854</strain>
    </source>
</reference>
<dbReference type="Gene3D" id="3.30.110.120">
    <property type="match status" value="1"/>
</dbReference>
<evidence type="ECO:0000256" key="2">
    <source>
        <dbReference type="ARBA" id="ARBA00008097"/>
    </source>
</evidence>